<dbReference type="AlphaFoldDB" id="A0A9J6A895"/>
<gene>
    <name evidence="1" type="ORF">H5410_006112</name>
</gene>
<evidence type="ECO:0000313" key="1">
    <source>
        <dbReference type="EMBL" id="KAG5620894.1"/>
    </source>
</evidence>
<comment type="caution">
    <text evidence="1">The sequence shown here is derived from an EMBL/GenBank/DDBJ whole genome shotgun (WGS) entry which is preliminary data.</text>
</comment>
<organism evidence="1 2">
    <name type="scientific">Solanum commersonii</name>
    <name type="common">Commerson's wild potato</name>
    <name type="synonym">Commerson's nightshade</name>
    <dbReference type="NCBI Taxonomy" id="4109"/>
    <lineage>
        <taxon>Eukaryota</taxon>
        <taxon>Viridiplantae</taxon>
        <taxon>Streptophyta</taxon>
        <taxon>Embryophyta</taxon>
        <taxon>Tracheophyta</taxon>
        <taxon>Spermatophyta</taxon>
        <taxon>Magnoliopsida</taxon>
        <taxon>eudicotyledons</taxon>
        <taxon>Gunneridae</taxon>
        <taxon>Pentapetalae</taxon>
        <taxon>asterids</taxon>
        <taxon>lamiids</taxon>
        <taxon>Solanales</taxon>
        <taxon>Solanaceae</taxon>
        <taxon>Solanoideae</taxon>
        <taxon>Solaneae</taxon>
        <taxon>Solanum</taxon>
    </lineage>
</organism>
<protein>
    <submittedName>
        <fullName evidence="1">Uncharacterized protein</fullName>
    </submittedName>
</protein>
<reference evidence="1 2" key="1">
    <citation type="submission" date="2020-09" db="EMBL/GenBank/DDBJ databases">
        <title>De no assembly of potato wild relative species, Solanum commersonii.</title>
        <authorList>
            <person name="Cho K."/>
        </authorList>
    </citation>
    <scope>NUCLEOTIDE SEQUENCE [LARGE SCALE GENOMIC DNA]</scope>
    <source>
        <strain evidence="1">LZ3.2</strain>
        <tissue evidence="1">Leaf</tissue>
    </source>
</reference>
<proteinExistence type="predicted"/>
<feature type="non-terminal residue" evidence="1">
    <location>
        <position position="1"/>
    </location>
</feature>
<accession>A0A9J6A895</accession>
<dbReference type="Proteomes" id="UP000824120">
    <property type="component" value="Chromosome 2"/>
</dbReference>
<evidence type="ECO:0000313" key="2">
    <source>
        <dbReference type="Proteomes" id="UP000824120"/>
    </source>
</evidence>
<name>A0A9J6A895_SOLCO</name>
<keyword evidence="2" id="KW-1185">Reference proteome</keyword>
<dbReference type="EMBL" id="JACXVP010000002">
    <property type="protein sequence ID" value="KAG5620894.1"/>
    <property type="molecule type" value="Genomic_DNA"/>
</dbReference>
<sequence>MLNDEFDAVEMNNHDDEIEKDEVSYFESNNPPTPIIGSNNPASSQSLCVNNVRDYETELGCKVSYWKIYKGMKHAKSSVRGTHEH</sequence>